<dbReference type="PANTHER" id="PTHR30055">
    <property type="entry name" value="HTH-TYPE TRANSCRIPTIONAL REGULATOR RUTR"/>
    <property type="match status" value="1"/>
</dbReference>
<gene>
    <name evidence="6" type="ORF">GCM10009654_62310</name>
</gene>
<evidence type="ECO:0000256" key="3">
    <source>
        <dbReference type="ARBA" id="ARBA00023163"/>
    </source>
</evidence>
<organism evidence="6 7">
    <name type="scientific">Streptomyces hebeiensis</name>
    <dbReference type="NCBI Taxonomy" id="229486"/>
    <lineage>
        <taxon>Bacteria</taxon>
        <taxon>Bacillati</taxon>
        <taxon>Actinomycetota</taxon>
        <taxon>Actinomycetes</taxon>
        <taxon>Kitasatosporales</taxon>
        <taxon>Streptomycetaceae</taxon>
        <taxon>Streptomyces</taxon>
    </lineage>
</organism>
<dbReference type="EMBL" id="BAAAKV010000085">
    <property type="protein sequence ID" value="GAA1196922.1"/>
    <property type="molecule type" value="Genomic_DNA"/>
</dbReference>
<keyword evidence="3" id="KW-0804">Transcription</keyword>
<evidence type="ECO:0000256" key="2">
    <source>
        <dbReference type="ARBA" id="ARBA00023125"/>
    </source>
</evidence>
<dbReference type="SUPFAM" id="SSF48498">
    <property type="entry name" value="Tetracyclin repressor-like, C-terminal domain"/>
    <property type="match status" value="1"/>
</dbReference>
<protein>
    <submittedName>
        <fullName evidence="6">TetR/AcrR family transcriptional regulator</fullName>
    </submittedName>
</protein>
<dbReference type="SUPFAM" id="SSF46689">
    <property type="entry name" value="Homeodomain-like"/>
    <property type="match status" value="1"/>
</dbReference>
<dbReference type="PROSITE" id="PS50977">
    <property type="entry name" value="HTH_TETR_2"/>
    <property type="match status" value="1"/>
</dbReference>
<feature type="DNA-binding region" description="H-T-H motif" evidence="4">
    <location>
        <begin position="30"/>
        <end position="49"/>
    </location>
</feature>
<keyword evidence="7" id="KW-1185">Reference proteome</keyword>
<sequence length="191" mass="20000">MSQERSARTRRLLLRAAAVEFAAHGYSGAHLKTVVAGIGMTKGALYGHFASKAALAESVLAEGVRTWQDLRSDPVAPRGGAGAELRRLAVRLARLMDDDVVFRAAVRLASEPQLIACDVKSDLLADMTEHTTALVVRAQREGSLTAVFPPEAFSGLLTAAILGGPQPGADTGTTSRARLGGLWNLIGSGSP</sequence>
<evidence type="ECO:0000256" key="1">
    <source>
        <dbReference type="ARBA" id="ARBA00023015"/>
    </source>
</evidence>
<dbReference type="InterPro" id="IPR036271">
    <property type="entry name" value="Tet_transcr_reg_TetR-rel_C_sf"/>
</dbReference>
<proteinExistence type="predicted"/>
<feature type="domain" description="HTH tetR-type" evidence="5">
    <location>
        <begin position="7"/>
        <end position="67"/>
    </location>
</feature>
<evidence type="ECO:0000313" key="7">
    <source>
        <dbReference type="Proteomes" id="UP001501371"/>
    </source>
</evidence>
<dbReference type="PANTHER" id="PTHR30055:SF234">
    <property type="entry name" value="HTH-TYPE TRANSCRIPTIONAL REGULATOR BETI"/>
    <property type="match status" value="1"/>
</dbReference>
<keyword evidence="1" id="KW-0805">Transcription regulation</keyword>
<reference evidence="6 7" key="1">
    <citation type="journal article" date="2019" name="Int. J. Syst. Evol. Microbiol.">
        <title>The Global Catalogue of Microorganisms (GCM) 10K type strain sequencing project: providing services to taxonomists for standard genome sequencing and annotation.</title>
        <authorList>
            <consortium name="The Broad Institute Genomics Platform"/>
            <consortium name="The Broad Institute Genome Sequencing Center for Infectious Disease"/>
            <person name="Wu L."/>
            <person name="Ma J."/>
        </authorList>
    </citation>
    <scope>NUCLEOTIDE SEQUENCE [LARGE SCALE GENOMIC DNA]</scope>
    <source>
        <strain evidence="6 7">JCM 12696</strain>
    </source>
</reference>
<dbReference type="InterPro" id="IPR050109">
    <property type="entry name" value="HTH-type_TetR-like_transc_reg"/>
</dbReference>
<comment type="caution">
    <text evidence="6">The sequence shown here is derived from an EMBL/GenBank/DDBJ whole genome shotgun (WGS) entry which is preliminary data.</text>
</comment>
<keyword evidence="2 4" id="KW-0238">DNA-binding</keyword>
<dbReference type="Pfam" id="PF00440">
    <property type="entry name" value="TetR_N"/>
    <property type="match status" value="1"/>
</dbReference>
<dbReference type="Gene3D" id="1.10.357.10">
    <property type="entry name" value="Tetracycline Repressor, domain 2"/>
    <property type="match status" value="1"/>
</dbReference>
<dbReference type="InterPro" id="IPR001647">
    <property type="entry name" value="HTH_TetR"/>
</dbReference>
<name>A0ABN1V6G0_9ACTN</name>
<dbReference type="PRINTS" id="PR00455">
    <property type="entry name" value="HTHTETR"/>
</dbReference>
<evidence type="ECO:0000259" key="5">
    <source>
        <dbReference type="PROSITE" id="PS50977"/>
    </source>
</evidence>
<accession>A0ABN1V6G0</accession>
<dbReference type="RefSeq" id="WP_344284049.1">
    <property type="nucleotide sequence ID" value="NZ_BAAAKV010000085.1"/>
</dbReference>
<dbReference type="Proteomes" id="UP001501371">
    <property type="component" value="Unassembled WGS sequence"/>
</dbReference>
<dbReference type="InterPro" id="IPR009057">
    <property type="entry name" value="Homeodomain-like_sf"/>
</dbReference>
<evidence type="ECO:0000256" key="4">
    <source>
        <dbReference type="PROSITE-ProRule" id="PRU00335"/>
    </source>
</evidence>
<evidence type="ECO:0000313" key="6">
    <source>
        <dbReference type="EMBL" id="GAA1196922.1"/>
    </source>
</evidence>